<dbReference type="InterPro" id="IPR008979">
    <property type="entry name" value="Galactose-bd-like_sf"/>
</dbReference>
<evidence type="ECO:0000256" key="2">
    <source>
        <dbReference type="ARBA" id="ARBA00023295"/>
    </source>
</evidence>
<dbReference type="GO" id="GO:0016798">
    <property type="term" value="F:hydrolase activity, acting on glycosyl bonds"/>
    <property type="evidence" value="ECO:0007669"/>
    <property type="project" value="UniProtKB-KW"/>
</dbReference>
<dbReference type="AlphaFoldDB" id="A0AAD9TZW7"/>
<dbReference type="Pfam" id="PF02140">
    <property type="entry name" value="SUEL_Lectin"/>
    <property type="match status" value="1"/>
</dbReference>
<dbReference type="Gene3D" id="2.60.120.260">
    <property type="entry name" value="Galactose-binding domain-like"/>
    <property type="match status" value="1"/>
</dbReference>
<dbReference type="InterPro" id="IPR043159">
    <property type="entry name" value="Lectin_gal-bd_sf"/>
</dbReference>
<dbReference type="EMBL" id="JANJYI010000006">
    <property type="protein sequence ID" value="KAK2645072.1"/>
    <property type="molecule type" value="Genomic_DNA"/>
</dbReference>
<evidence type="ECO:0000313" key="4">
    <source>
        <dbReference type="EMBL" id="KAK2645072.1"/>
    </source>
</evidence>
<evidence type="ECO:0000256" key="1">
    <source>
        <dbReference type="ARBA" id="ARBA00022801"/>
    </source>
</evidence>
<dbReference type="InterPro" id="IPR048913">
    <property type="entry name" value="BetaGal_gal-bd"/>
</dbReference>
<keyword evidence="2" id="KW-0326">Glycosidase</keyword>
<dbReference type="Gene3D" id="2.60.120.740">
    <property type="match status" value="1"/>
</dbReference>
<dbReference type="InterPro" id="IPR000922">
    <property type="entry name" value="Lectin_gal-bd_dom"/>
</dbReference>
<feature type="domain" description="SUEL-type lectin" evidence="3">
    <location>
        <begin position="85"/>
        <end position="170"/>
    </location>
</feature>
<comment type="caution">
    <text evidence="4">The sequence shown here is derived from an EMBL/GenBank/DDBJ whole genome shotgun (WGS) entry which is preliminary data.</text>
</comment>
<protein>
    <recommendedName>
        <fullName evidence="3">SUEL-type lectin domain-containing protein</fullName>
    </recommendedName>
</protein>
<keyword evidence="1" id="KW-0378">Hydrolase</keyword>
<gene>
    <name evidence="4" type="ORF">Ddye_020267</name>
</gene>
<name>A0AAD9TZW7_9ROSI</name>
<dbReference type="Pfam" id="PF21467">
    <property type="entry name" value="BetaGal_gal-bd"/>
    <property type="match status" value="1"/>
</dbReference>
<dbReference type="GO" id="GO:0030246">
    <property type="term" value="F:carbohydrate binding"/>
    <property type="evidence" value="ECO:0007669"/>
    <property type="project" value="InterPro"/>
</dbReference>
<dbReference type="PROSITE" id="PS50228">
    <property type="entry name" value="SUEL_LECTIN"/>
    <property type="match status" value="1"/>
</dbReference>
<dbReference type="SUPFAM" id="SSF49785">
    <property type="entry name" value="Galactose-binding domain-like"/>
    <property type="match status" value="1"/>
</dbReference>
<evidence type="ECO:0000259" key="3">
    <source>
        <dbReference type="PROSITE" id="PS50228"/>
    </source>
</evidence>
<keyword evidence="5" id="KW-1185">Reference proteome</keyword>
<evidence type="ECO:0000313" key="5">
    <source>
        <dbReference type="Proteomes" id="UP001280121"/>
    </source>
</evidence>
<reference evidence="4" key="1">
    <citation type="journal article" date="2023" name="Plant J.">
        <title>Genome sequences and population genomics provide insights into the demographic history, inbreeding, and mutation load of two 'living fossil' tree species of Dipteronia.</title>
        <authorList>
            <person name="Feng Y."/>
            <person name="Comes H.P."/>
            <person name="Chen J."/>
            <person name="Zhu S."/>
            <person name="Lu R."/>
            <person name="Zhang X."/>
            <person name="Li P."/>
            <person name="Qiu J."/>
            <person name="Olsen K.M."/>
            <person name="Qiu Y."/>
        </authorList>
    </citation>
    <scope>NUCLEOTIDE SEQUENCE</scope>
    <source>
        <strain evidence="4">KIB01</strain>
    </source>
</reference>
<organism evidence="4 5">
    <name type="scientific">Dipteronia dyeriana</name>
    <dbReference type="NCBI Taxonomy" id="168575"/>
    <lineage>
        <taxon>Eukaryota</taxon>
        <taxon>Viridiplantae</taxon>
        <taxon>Streptophyta</taxon>
        <taxon>Embryophyta</taxon>
        <taxon>Tracheophyta</taxon>
        <taxon>Spermatophyta</taxon>
        <taxon>Magnoliopsida</taxon>
        <taxon>eudicotyledons</taxon>
        <taxon>Gunneridae</taxon>
        <taxon>Pentapetalae</taxon>
        <taxon>rosids</taxon>
        <taxon>malvids</taxon>
        <taxon>Sapindales</taxon>
        <taxon>Sapindaceae</taxon>
        <taxon>Hippocastanoideae</taxon>
        <taxon>Acereae</taxon>
        <taxon>Dipteronia</taxon>
    </lineage>
</organism>
<proteinExistence type="predicted"/>
<sequence>MTWYKTTFKAPLGSDSVVLDLLGMGKGFAWVNGHNIGCYWPSYMAQEDGCITEACDYRGSYDNKKCLTAVVSFKTVAVGTACGHTYEKKTLELSCQGKPIAGVLFASFGDPQGACGSFTKGTCDAEEDVLPMIQKECIGKNSCSIEVTEEKLGKTTCGDIVKRLAVEAVC</sequence>
<dbReference type="CDD" id="cd22842">
    <property type="entry name" value="Gal_Rha_Lectin_BGal"/>
    <property type="match status" value="1"/>
</dbReference>
<dbReference type="Proteomes" id="UP001280121">
    <property type="component" value="Unassembled WGS sequence"/>
</dbReference>
<accession>A0AAD9TZW7</accession>